<dbReference type="Gene3D" id="3.40.190.10">
    <property type="entry name" value="Periplasmic binding protein-like II"/>
    <property type="match status" value="2"/>
</dbReference>
<dbReference type="RefSeq" id="WP_259862374.1">
    <property type="nucleotide sequence ID" value="NZ_CP073720.1"/>
</dbReference>
<dbReference type="Gene3D" id="1.10.10.10">
    <property type="entry name" value="Winged helix-like DNA-binding domain superfamily/Winged helix DNA-binding domain"/>
    <property type="match status" value="1"/>
</dbReference>
<evidence type="ECO:0000256" key="4">
    <source>
        <dbReference type="ARBA" id="ARBA00023163"/>
    </source>
</evidence>
<dbReference type="EMBL" id="CP073720">
    <property type="protein sequence ID" value="UWP84511.1"/>
    <property type="molecule type" value="Genomic_DNA"/>
</dbReference>
<name>A0ABY5W5Y9_9ACTN</name>
<dbReference type="Pfam" id="PF03466">
    <property type="entry name" value="LysR_substrate"/>
    <property type="match status" value="1"/>
</dbReference>
<gene>
    <name evidence="7" type="ORF">Dfulv_09865</name>
</gene>
<evidence type="ECO:0000256" key="1">
    <source>
        <dbReference type="ARBA" id="ARBA00009437"/>
    </source>
</evidence>
<keyword evidence="4" id="KW-0804">Transcription</keyword>
<dbReference type="SUPFAM" id="SSF46785">
    <property type="entry name" value="Winged helix' DNA-binding domain"/>
    <property type="match status" value="1"/>
</dbReference>
<dbReference type="SUPFAM" id="SSF53850">
    <property type="entry name" value="Periplasmic binding protein-like II"/>
    <property type="match status" value="1"/>
</dbReference>
<feature type="region of interest" description="Disordered" evidence="5">
    <location>
        <begin position="197"/>
        <end position="241"/>
    </location>
</feature>
<keyword evidence="2" id="KW-0805">Transcription regulation</keyword>
<dbReference type="PANTHER" id="PTHR30346:SF29">
    <property type="entry name" value="LYSR SUBSTRATE-BINDING"/>
    <property type="match status" value="1"/>
</dbReference>
<keyword evidence="8" id="KW-1185">Reference proteome</keyword>
<dbReference type="InterPro" id="IPR036390">
    <property type="entry name" value="WH_DNA-bd_sf"/>
</dbReference>
<sequence length="327" mass="34408">MVDGPPLRDIGCFALVARHLSFSRAAAELGMSQPAVSQAVARLERTLGLRLFLRTSREVALTDAGRGLLPYAEAVLDQAAAFTAEAARLAVPAAPGIRLAYAPLVGGFAARVARRLAARKPPVDVELRPAGWQAATHELTHGLSSAALMSIPFPPGHASAARFHVPVTHLAVAAADRLATAARVWLAQAGPLLVPRGLQPSPVAGRRPATRQADAVPRSSDALPRSPDALPRSPDALPRSSDALDAGVRLAPEAVDDPLAAIDLVAAGRGALPVPQLVVETVRRPDVRFVPLVDPGLRLTFGLVWRPDRPTEDLMALVQAAQDGLRR</sequence>
<dbReference type="InterPro" id="IPR000847">
    <property type="entry name" value="LysR_HTH_N"/>
</dbReference>
<dbReference type="Proteomes" id="UP001059617">
    <property type="component" value="Chromosome"/>
</dbReference>
<dbReference type="PRINTS" id="PR00039">
    <property type="entry name" value="HTHLYSR"/>
</dbReference>
<dbReference type="Pfam" id="PF00126">
    <property type="entry name" value="HTH_1"/>
    <property type="match status" value="1"/>
</dbReference>
<evidence type="ECO:0000256" key="5">
    <source>
        <dbReference type="SAM" id="MobiDB-lite"/>
    </source>
</evidence>
<evidence type="ECO:0000313" key="8">
    <source>
        <dbReference type="Proteomes" id="UP001059617"/>
    </source>
</evidence>
<protein>
    <submittedName>
        <fullName evidence="7">LysR family transcriptional regulator</fullName>
    </submittedName>
</protein>
<feature type="domain" description="HTH lysR-type" evidence="6">
    <location>
        <begin position="5"/>
        <end position="62"/>
    </location>
</feature>
<evidence type="ECO:0000256" key="2">
    <source>
        <dbReference type="ARBA" id="ARBA00023015"/>
    </source>
</evidence>
<dbReference type="InterPro" id="IPR036388">
    <property type="entry name" value="WH-like_DNA-bd_sf"/>
</dbReference>
<reference evidence="7" key="2">
    <citation type="submission" date="2022-09" db="EMBL/GenBank/DDBJ databases">
        <title>Biosynthetic gene clusters of Dactylosporangioum fulvum.</title>
        <authorList>
            <person name="Caradec T."/>
        </authorList>
    </citation>
    <scope>NUCLEOTIDE SEQUENCE</scope>
    <source>
        <strain evidence="7">NRRL B-16292</strain>
    </source>
</reference>
<evidence type="ECO:0000259" key="6">
    <source>
        <dbReference type="PROSITE" id="PS50931"/>
    </source>
</evidence>
<proteinExistence type="inferred from homology"/>
<dbReference type="PANTHER" id="PTHR30346">
    <property type="entry name" value="TRANSCRIPTIONAL DUAL REGULATOR HCAR-RELATED"/>
    <property type="match status" value="1"/>
</dbReference>
<comment type="similarity">
    <text evidence="1">Belongs to the LysR transcriptional regulatory family.</text>
</comment>
<organism evidence="7 8">
    <name type="scientific">Dactylosporangium fulvum</name>
    <dbReference type="NCBI Taxonomy" id="53359"/>
    <lineage>
        <taxon>Bacteria</taxon>
        <taxon>Bacillati</taxon>
        <taxon>Actinomycetota</taxon>
        <taxon>Actinomycetes</taxon>
        <taxon>Micromonosporales</taxon>
        <taxon>Micromonosporaceae</taxon>
        <taxon>Dactylosporangium</taxon>
    </lineage>
</organism>
<dbReference type="CDD" id="cd05466">
    <property type="entry name" value="PBP2_LTTR_substrate"/>
    <property type="match status" value="1"/>
</dbReference>
<evidence type="ECO:0000313" key="7">
    <source>
        <dbReference type="EMBL" id="UWP84511.1"/>
    </source>
</evidence>
<keyword evidence="3" id="KW-0238">DNA-binding</keyword>
<evidence type="ECO:0000256" key="3">
    <source>
        <dbReference type="ARBA" id="ARBA00023125"/>
    </source>
</evidence>
<dbReference type="InterPro" id="IPR005119">
    <property type="entry name" value="LysR_subst-bd"/>
</dbReference>
<accession>A0ABY5W5Y9</accession>
<dbReference type="PROSITE" id="PS50931">
    <property type="entry name" value="HTH_LYSR"/>
    <property type="match status" value="1"/>
</dbReference>
<reference evidence="7" key="1">
    <citation type="submission" date="2021-04" db="EMBL/GenBank/DDBJ databases">
        <authorList>
            <person name="Hartkoorn R.C."/>
            <person name="Beaudoing E."/>
            <person name="Hot D."/>
        </authorList>
    </citation>
    <scope>NUCLEOTIDE SEQUENCE</scope>
    <source>
        <strain evidence="7">NRRL B-16292</strain>
    </source>
</reference>